<evidence type="ECO:0000256" key="2">
    <source>
        <dbReference type="ARBA" id="ARBA00012787"/>
    </source>
</evidence>
<dbReference type="GO" id="GO:0031119">
    <property type="term" value="P:tRNA pseudouridine synthesis"/>
    <property type="evidence" value="ECO:0007669"/>
    <property type="project" value="TreeGrafter"/>
</dbReference>
<evidence type="ECO:0000256" key="4">
    <source>
        <dbReference type="ARBA" id="ARBA00023235"/>
    </source>
</evidence>
<keyword evidence="9" id="KW-1185">Reference proteome</keyword>
<dbReference type="Gene3D" id="3.30.70.3190">
    <property type="match status" value="1"/>
</dbReference>
<proteinExistence type="inferred from homology"/>
<organism evidence="9 10">
    <name type="scientific">Panagrellus redivivus</name>
    <name type="common">Microworm</name>
    <dbReference type="NCBI Taxonomy" id="6233"/>
    <lineage>
        <taxon>Eukaryota</taxon>
        <taxon>Metazoa</taxon>
        <taxon>Ecdysozoa</taxon>
        <taxon>Nematoda</taxon>
        <taxon>Chromadorea</taxon>
        <taxon>Rhabditida</taxon>
        <taxon>Tylenchina</taxon>
        <taxon>Panagrolaimomorpha</taxon>
        <taxon>Panagrolaimoidea</taxon>
        <taxon>Panagrolaimidae</taxon>
        <taxon>Panagrellus</taxon>
    </lineage>
</organism>
<dbReference type="Gene3D" id="3.30.70.2510">
    <property type="match status" value="1"/>
</dbReference>
<dbReference type="PANTHER" id="PTHR21568:SF0">
    <property type="entry name" value="TRNA PSEUDOURIDINE SYNTHASE PUS10"/>
    <property type="match status" value="1"/>
</dbReference>
<dbReference type="GO" id="GO:0160148">
    <property type="term" value="F:tRNA pseudouridine(55) synthase activity"/>
    <property type="evidence" value="ECO:0007669"/>
    <property type="project" value="UniProtKB-EC"/>
</dbReference>
<evidence type="ECO:0000313" key="10">
    <source>
        <dbReference type="WBParaSite" id="Pan_g4837.t1"/>
    </source>
</evidence>
<dbReference type="InterPro" id="IPR048741">
    <property type="entry name" value="Pus10-like_C"/>
</dbReference>
<evidence type="ECO:0000259" key="8">
    <source>
        <dbReference type="Pfam" id="PF21238"/>
    </source>
</evidence>
<reference evidence="9" key="1">
    <citation type="journal article" date="2013" name="Genetics">
        <title>The draft genome and transcriptome of Panagrellus redivivus are shaped by the harsh demands of a free-living lifestyle.</title>
        <authorList>
            <person name="Srinivasan J."/>
            <person name="Dillman A.R."/>
            <person name="Macchietto M.G."/>
            <person name="Heikkinen L."/>
            <person name="Lakso M."/>
            <person name="Fracchia K.M."/>
            <person name="Antoshechkin I."/>
            <person name="Mortazavi A."/>
            <person name="Wong G."/>
            <person name="Sternberg P.W."/>
        </authorList>
    </citation>
    <scope>NUCLEOTIDE SEQUENCE [LARGE SCALE GENOMIC DNA]</scope>
    <source>
        <strain evidence="9">MT8872</strain>
    </source>
</reference>
<dbReference type="WBParaSite" id="Pan_g4837.t1">
    <property type="protein sequence ID" value="Pan_g4837.t1"/>
    <property type="gene ID" value="Pan_g4837"/>
</dbReference>
<feature type="domain" description="Pus10-like C-terminal" evidence="8">
    <location>
        <begin position="207"/>
        <end position="451"/>
    </location>
</feature>
<accession>A0A7E4W130</accession>
<comment type="similarity">
    <text evidence="1">Belongs to the pseudouridine synthase Pus10 family.</text>
</comment>
<dbReference type="Pfam" id="PF21238">
    <property type="entry name" value="Pus10_C"/>
    <property type="match status" value="1"/>
</dbReference>
<dbReference type="FunFam" id="3.30.70.3190:FF:000001">
    <property type="entry name" value="tRNA pseudouridine synthase Pus10"/>
    <property type="match status" value="1"/>
</dbReference>
<protein>
    <recommendedName>
        <fullName evidence="2">tRNA pseudouridine(55) synthase</fullName>
        <ecNumber evidence="2">5.4.99.25</ecNumber>
    </recommendedName>
    <alternativeName>
        <fullName evidence="7">tRNA pseudouridine 55 synthase</fullName>
    </alternativeName>
    <alternativeName>
        <fullName evidence="5">tRNA pseudouridylate synthase</fullName>
    </alternativeName>
    <alternativeName>
        <fullName evidence="6">tRNA-uridine isomerase</fullName>
    </alternativeName>
</protein>
<dbReference type="SUPFAM" id="SSF55120">
    <property type="entry name" value="Pseudouridine synthase"/>
    <property type="match status" value="1"/>
</dbReference>
<name>A0A7E4W130_PANRE</name>
<keyword evidence="4" id="KW-0413">Isomerase</keyword>
<evidence type="ECO:0000256" key="5">
    <source>
        <dbReference type="ARBA" id="ARBA00075270"/>
    </source>
</evidence>
<dbReference type="EC" id="5.4.99.25" evidence="2"/>
<evidence type="ECO:0000256" key="1">
    <source>
        <dbReference type="ARBA" id="ARBA00009652"/>
    </source>
</evidence>
<evidence type="ECO:0000256" key="3">
    <source>
        <dbReference type="ARBA" id="ARBA00022694"/>
    </source>
</evidence>
<dbReference type="AlphaFoldDB" id="A0A7E4W130"/>
<dbReference type="FunFam" id="3.30.70.2510:FF:000001">
    <property type="entry name" value="tRNA pseudouridine synthase Pus10"/>
    <property type="match status" value="1"/>
</dbReference>
<dbReference type="GO" id="GO:0003723">
    <property type="term" value="F:RNA binding"/>
    <property type="evidence" value="ECO:0007669"/>
    <property type="project" value="InterPro"/>
</dbReference>
<reference evidence="10" key="2">
    <citation type="submission" date="2020-10" db="UniProtKB">
        <authorList>
            <consortium name="WormBaseParasite"/>
        </authorList>
    </citation>
    <scope>IDENTIFICATION</scope>
</reference>
<evidence type="ECO:0000256" key="6">
    <source>
        <dbReference type="ARBA" id="ARBA00079393"/>
    </source>
</evidence>
<sequence>MPPIPLCSSCFDVISPHHADSTKEAEWHSCVLCFGLMDPALYESVIADAKTAYERDGFDGDSFVMAVNVPVSQHFREQIVAKLLGSNWCEKTMSPKSRLPFVLMGRFRQHSSLRPSLNADLTLTVTFENDEFTERDIDYLLCHYSRAFMNTGKKRFDGPVDHRVLFTKVKVQTIVDMMPLEKAKGFNFVSPSLPTSFSARFERDQVYIAGRYCKYSRSLPQSPWTPNRETPKIPMNSVSEQIGTHWQKFFKADSFKFIASGREDIDVRMLGTGRPFAVCLINAKKWACMHRRGADKDAVLVECQKMVNSAHLDVEIGPLATVNLKETQMLNVGQEEKKKVYSALCYSHLPITDEAIKKLEAAMPVEISQLTPLRVLFRRPLLDRKRTIHAARILPVDDHYFHLQVETQAGTYVKEFVHSDFGRTRPSVGTLLGFPTTDGMSILELDVLGVDMAWPPTR</sequence>
<dbReference type="PANTHER" id="PTHR21568">
    <property type="entry name" value="TRNA PSEUDOURIDINE SYNTHASE PUS10"/>
    <property type="match status" value="1"/>
</dbReference>
<dbReference type="InterPro" id="IPR039894">
    <property type="entry name" value="Pus10-like"/>
</dbReference>
<evidence type="ECO:0000313" key="9">
    <source>
        <dbReference type="Proteomes" id="UP000492821"/>
    </source>
</evidence>
<keyword evidence="3" id="KW-0819">tRNA processing</keyword>
<dbReference type="InterPro" id="IPR020103">
    <property type="entry name" value="PsdUridine_synth_cat_dom_sf"/>
</dbReference>
<dbReference type="Proteomes" id="UP000492821">
    <property type="component" value="Unassembled WGS sequence"/>
</dbReference>
<evidence type="ECO:0000256" key="7">
    <source>
        <dbReference type="ARBA" id="ARBA00083669"/>
    </source>
</evidence>